<sequence length="98" mass="10850">MSVSDLVPKLVFPSNTLNNEHFDSLPKYHSSFDTPADLIPTQTLWGPINTLPLRQPALTYTTGRPLASDCNNLESLSINAETRMIGHIGDVADQRGWE</sequence>
<dbReference type="AlphaFoldDB" id="A0AAV6UMU7"/>
<dbReference type="Proteomes" id="UP000827092">
    <property type="component" value="Unassembled WGS sequence"/>
</dbReference>
<accession>A0AAV6UMU7</accession>
<protein>
    <submittedName>
        <fullName evidence="1">Uncharacterized protein</fullName>
    </submittedName>
</protein>
<evidence type="ECO:0000313" key="2">
    <source>
        <dbReference type="Proteomes" id="UP000827092"/>
    </source>
</evidence>
<keyword evidence="2" id="KW-1185">Reference proteome</keyword>
<comment type="caution">
    <text evidence="1">The sequence shown here is derived from an EMBL/GenBank/DDBJ whole genome shotgun (WGS) entry which is preliminary data.</text>
</comment>
<gene>
    <name evidence="1" type="ORF">JTE90_007972</name>
</gene>
<evidence type="ECO:0000313" key="1">
    <source>
        <dbReference type="EMBL" id="KAG8185571.1"/>
    </source>
</evidence>
<reference evidence="1 2" key="1">
    <citation type="journal article" date="2022" name="Nat. Ecol. Evol.">
        <title>A masculinizing supergene underlies an exaggerated male reproductive morph in a spider.</title>
        <authorList>
            <person name="Hendrickx F."/>
            <person name="De Corte Z."/>
            <person name="Sonet G."/>
            <person name="Van Belleghem S.M."/>
            <person name="Kostlbacher S."/>
            <person name="Vangestel C."/>
        </authorList>
    </citation>
    <scope>NUCLEOTIDE SEQUENCE [LARGE SCALE GENOMIC DNA]</scope>
    <source>
        <strain evidence="1">W744_W776</strain>
    </source>
</reference>
<dbReference type="EMBL" id="JAFNEN010000331">
    <property type="protein sequence ID" value="KAG8185571.1"/>
    <property type="molecule type" value="Genomic_DNA"/>
</dbReference>
<name>A0AAV6UMU7_9ARAC</name>
<proteinExistence type="predicted"/>
<organism evidence="1 2">
    <name type="scientific">Oedothorax gibbosus</name>
    <dbReference type="NCBI Taxonomy" id="931172"/>
    <lineage>
        <taxon>Eukaryota</taxon>
        <taxon>Metazoa</taxon>
        <taxon>Ecdysozoa</taxon>
        <taxon>Arthropoda</taxon>
        <taxon>Chelicerata</taxon>
        <taxon>Arachnida</taxon>
        <taxon>Araneae</taxon>
        <taxon>Araneomorphae</taxon>
        <taxon>Entelegynae</taxon>
        <taxon>Araneoidea</taxon>
        <taxon>Linyphiidae</taxon>
        <taxon>Erigoninae</taxon>
        <taxon>Oedothorax</taxon>
    </lineage>
</organism>